<dbReference type="AlphaFoldDB" id="A0A3N2G6D9"/>
<proteinExistence type="predicted"/>
<accession>A0A3N2G6D9</accession>
<evidence type="ECO:0000313" key="1">
    <source>
        <dbReference type="EMBL" id="ROS32202.1"/>
    </source>
</evidence>
<protein>
    <submittedName>
        <fullName evidence="1">Uncharacterized protein</fullName>
    </submittedName>
</protein>
<keyword evidence="2" id="KW-1185">Reference proteome</keyword>
<dbReference type="Proteomes" id="UP000274843">
    <property type="component" value="Unassembled WGS sequence"/>
</dbReference>
<name>A0A3N2G6D9_9PSEU</name>
<reference evidence="1 2" key="1">
    <citation type="submission" date="2018-11" db="EMBL/GenBank/DDBJ databases">
        <title>Sequencing the genomes of 1000 actinobacteria strains.</title>
        <authorList>
            <person name="Klenk H.-P."/>
        </authorList>
    </citation>
    <scope>NUCLEOTIDE SEQUENCE [LARGE SCALE GENOMIC DNA]</scope>
    <source>
        <strain evidence="1 2">DSM 44348</strain>
    </source>
</reference>
<sequence>MMNIDTALKEAMSITGALGVALVDYESGMSLGTSGGDDWLDLDIAAAGNTEVVRAKLRVMSSLGLNDSIEDILITLHRQYHLIRLLNSPGSRNSMFLYLVLDRERANLALARHYLKQIESDLQV</sequence>
<comment type="caution">
    <text evidence="1">The sequence shown here is derived from an EMBL/GenBank/DDBJ whole genome shotgun (WGS) entry which is preliminary data.</text>
</comment>
<organism evidence="1 2">
    <name type="scientific">Amycolatopsis thermoflava</name>
    <dbReference type="NCBI Taxonomy" id="84480"/>
    <lineage>
        <taxon>Bacteria</taxon>
        <taxon>Bacillati</taxon>
        <taxon>Actinomycetota</taxon>
        <taxon>Actinomycetes</taxon>
        <taxon>Pseudonocardiales</taxon>
        <taxon>Pseudonocardiaceae</taxon>
        <taxon>Amycolatopsis</taxon>
        <taxon>Amycolatopsis methanolica group</taxon>
    </lineage>
</organism>
<dbReference type="EMBL" id="RKHY01000002">
    <property type="protein sequence ID" value="ROS32202.1"/>
    <property type="molecule type" value="Genomic_DNA"/>
</dbReference>
<gene>
    <name evidence="1" type="ORF">EDD35_7964</name>
</gene>
<evidence type="ECO:0000313" key="2">
    <source>
        <dbReference type="Proteomes" id="UP000274843"/>
    </source>
</evidence>